<name>A0A9Q0MYK1_9DIPT</name>
<comment type="caution">
    <text evidence="1">The sequence shown here is derived from an EMBL/GenBank/DDBJ whole genome shotgun (WGS) entry which is preliminary data.</text>
</comment>
<proteinExistence type="predicted"/>
<evidence type="ECO:0008006" key="3">
    <source>
        <dbReference type="Google" id="ProtNLM"/>
    </source>
</evidence>
<evidence type="ECO:0000313" key="1">
    <source>
        <dbReference type="EMBL" id="KAJ6639724.1"/>
    </source>
</evidence>
<dbReference type="Proteomes" id="UP001151699">
    <property type="component" value="Chromosome X"/>
</dbReference>
<evidence type="ECO:0000313" key="2">
    <source>
        <dbReference type="Proteomes" id="UP001151699"/>
    </source>
</evidence>
<protein>
    <recommendedName>
        <fullName evidence="3">Regulatory protein zeste</fullName>
    </recommendedName>
</protein>
<dbReference type="EMBL" id="WJQU01000003">
    <property type="protein sequence ID" value="KAJ6639724.1"/>
    <property type="molecule type" value="Genomic_DNA"/>
</dbReference>
<organism evidence="1 2">
    <name type="scientific">Pseudolycoriella hygida</name>
    <dbReference type="NCBI Taxonomy" id="35572"/>
    <lineage>
        <taxon>Eukaryota</taxon>
        <taxon>Metazoa</taxon>
        <taxon>Ecdysozoa</taxon>
        <taxon>Arthropoda</taxon>
        <taxon>Hexapoda</taxon>
        <taxon>Insecta</taxon>
        <taxon>Pterygota</taxon>
        <taxon>Neoptera</taxon>
        <taxon>Endopterygota</taxon>
        <taxon>Diptera</taxon>
        <taxon>Nematocera</taxon>
        <taxon>Sciaroidea</taxon>
        <taxon>Sciaridae</taxon>
        <taxon>Pseudolycoriella</taxon>
    </lineage>
</organism>
<reference evidence="1" key="1">
    <citation type="submission" date="2022-07" db="EMBL/GenBank/DDBJ databases">
        <authorList>
            <person name="Trinca V."/>
            <person name="Uliana J.V.C."/>
            <person name="Torres T.T."/>
            <person name="Ward R.J."/>
            <person name="Monesi N."/>
        </authorList>
    </citation>
    <scope>NUCLEOTIDE SEQUENCE</scope>
    <source>
        <strain evidence="1">HSMRA1968</strain>
        <tissue evidence="1">Whole embryos</tissue>
    </source>
</reference>
<accession>A0A9Q0MYK1</accession>
<dbReference type="AlphaFoldDB" id="A0A9Q0MYK1"/>
<sequence length="147" mass="17254">MKMSAVVKSNIRTRILQTQKKLLVQLVENFFIRTMGHCNDVNFENIDLKTWDRFACILNSKGPRKSASQWKSSFYYMKNRIRKSVEMIRQTDANVKENLSELDFKLYSMSPSGFFGALEEVQGLNAADIPYYSKFKYFFLQKNSVDF</sequence>
<keyword evidence="2" id="KW-1185">Reference proteome</keyword>
<gene>
    <name evidence="1" type="ORF">Bhyg_12471</name>
</gene>